<sequence>GHKREGTMDSIQSQIDEVVHTYLLTT</sequence>
<dbReference type="AlphaFoldDB" id="A0A0F8YWK7"/>
<reference evidence="1" key="1">
    <citation type="journal article" date="2015" name="Nature">
        <title>Complex archaea that bridge the gap between prokaryotes and eukaryotes.</title>
        <authorList>
            <person name="Spang A."/>
            <person name="Saw J.H."/>
            <person name="Jorgensen S.L."/>
            <person name="Zaremba-Niedzwiedzka K."/>
            <person name="Martijn J."/>
            <person name="Lind A.E."/>
            <person name="van Eijk R."/>
            <person name="Schleper C."/>
            <person name="Guy L."/>
            <person name="Ettema T.J."/>
        </authorList>
    </citation>
    <scope>NUCLEOTIDE SEQUENCE</scope>
</reference>
<organism evidence="1">
    <name type="scientific">marine sediment metagenome</name>
    <dbReference type="NCBI Taxonomy" id="412755"/>
    <lineage>
        <taxon>unclassified sequences</taxon>
        <taxon>metagenomes</taxon>
        <taxon>ecological metagenomes</taxon>
    </lineage>
</organism>
<evidence type="ECO:0000313" key="1">
    <source>
        <dbReference type="EMBL" id="KKK85842.1"/>
    </source>
</evidence>
<feature type="non-terminal residue" evidence="1">
    <location>
        <position position="1"/>
    </location>
</feature>
<comment type="caution">
    <text evidence="1">The sequence shown here is derived from an EMBL/GenBank/DDBJ whole genome shotgun (WGS) entry which is preliminary data.</text>
</comment>
<dbReference type="EMBL" id="LAZR01051124">
    <property type="protein sequence ID" value="KKK85842.1"/>
    <property type="molecule type" value="Genomic_DNA"/>
</dbReference>
<protein>
    <submittedName>
        <fullName evidence="1">Uncharacterized protein</fullName>
    </submittedName>
</protein>
<name>A0A0F8YWK7_9ZZZZ</name>
<proteinExistence type="predicted"/>
<accession>A0A0F8YWK7</accession>
<gene>
    <name evidence="1" type="ORF">LCGC14_2769230</name>
</gene>